<dbReference type="GO" id="GO:0046872">
    <property type="term" value="F:metal ion binding"/>
    <property type="evidence" value="ECO:0007669"/>
    <property type="project" value="UniProtKB-KW"/>
</dbReference>
<organism evidence="6 7">
    <name type="scientific">Bogoriella caseilytica</name>
    <dbReference type="NCBI Taxonomy" id="56055"/>
    <lineage>
        <taxon>Bacteria</taxon>
        <taxon>Bacillati</taxon>
        <taxon>Actinomycetota</taxon>
        <taxon>Actinomycetes</taxon>
        <taxon>Micrococcales</taxon>
        <taxon>Bogoriellaceae</taxon>
        <taxon>Bogoriella</taxon>
    </lineage>
</organism>
<gene>
    <name evidence="6" type="ORF">EDD31_1548</name>
</gene>
<sequence>MWTAYWTTSPGHGELRTERGRVPGPGEVLVRTLVSGVSRGTETLVHTGAVPAEVAELMRAPFQEGDLPGPVKYGYLSVGVVEDGPAHLIHQRVFVLHPHQDRYIVPVEAVTPVPAGVPTSRAVLAGAVETAINILWEAAPRLGDRIAIIGAGMIGAAVAALARDFPLARLQLIDVNPDRARLAQHWGIEWRDPATAEGDCDLVIHASGSEAGLARALELLGEQGEVVEASWYGSTAPRVPLGGAFHAKRLSIRASQVGVVAAARRARRTHADRLALALDRLTDPAFDALITGTAPFDELPEVMPRLAAGEGAPLCQVITYPQSDQHRTA</sequence>
<evidence type="ECO:0000313" key="6">
    <source>
        <dbReference type="EMBL" id="ROR73180.1"/>
    </source>
</evidence>
<dbReference type="SUPFAM" id="SSF50129">
    <property type="entry name" value="GroES-like"/>
    <property type="match status" value="1"/>
</dbReference>
<accession>A0A3N2BD47</accession>
<keyword evidence="7" id="KW-1185">Reference proteome</keyword>
<evidence type="ECO:0000256" key="4">
    <source>
        <dbReference type="ARBA" id="ARBA00022833"/>
    </source>
</evidence>
<comment type="similarity">
    <text evidence="2">Belongs to the zinc-containing alcohol dehydrogenase family.</text>
</comment>
<dbReference type="Proteomes" id="UP000280668">
    <property type="component" value="Unassembled WGS sequence"/>
</dbReference>
<dbReference type="Gene3D" id="3.40.50.720">
    <property type="entry name" value="NAD(P)-binding Rossmann-like Domain"/>
    <property type="match status" value="1"/>
</dbReference>
<dbReference type="GO" id="GO:0016491">
    <property type="term" value="F:oxidoreductase activity"/>
    <property type="evidence" value="ECO:0007669"/>
    <property type="project" value="UniProtKB-KW"/>
</dbReference>
<evidence type="ECO:0000256" key="5">
    <source>
        <dbReference type="ARBA" id="ARBA00023002"/>
    </source>
</evidence>
<keyword evidence="4" id="KW-0862">Zinc</keyword>
<dbReference type="InterPro" id="IPR036291">
    <property type="entry name" value="NAD(P)-bd_dom_sf"/>
</dbReference>
<comment type="caution">
    <text evidence="6">The sequence shown here is derived from an EMBL/GenBank/DDBJ whole genome shotgun (WGS) entry which is preliminary data.</text>
</comment>
<evidence type="ECO:0000256" key="1">
    <source>
        <dbReference type="ARBA" id="ARBA00001947"/>
    </source>
</evidence>
<keyword evidence="5" id="KW-0560">Oxidoreductase</keyword>
<proteinExistence type="inferred from homology"/>
<evidence type="ECO:0000256" key="2">
    <source>
        <dbReference type="ARBA" id="ARBA00008072"/>
    </source>
</evidence>
<dbReference type="PANTHER" id="PTHR43350">
    <property type="entry name" value="NAD-DEPENDENT ALCOHOL DEHYDROGENASE"/>
    <property type="match status" value="1"/>
</dbReference>
<dbReference type="Gene3D" id="3.90.180.10">
    <property type="entry name" value="Medium-chain alcohol dehydrogenases, catalytic domain"/>
    <property type="match status" value="1"/>
</dbReference>
<name>A0A3N2BD47_9MICO</name>
<keyword evidence="3" id="KW-0479">Metal-binding</keyword>
<dbReference type="SUPFAM" id="SSF51735">
    <property type="entry name" value="NAD(P)-binding Rossmann-fold domains"/>
    <property type="match status" value="1"/>
</dbReference>
<protein>
    <submittedName>
        <fullName evidence="6">Threonine dehydrogenase-like Zn-dependent dehydrogenase</fullName>
    </submittedName>
</protein>
<dbReference type="InterPro" id="IPR011032">
    <property type="entry name" value="GroES-like_sf"/>
</dbReference>
<dbReference type="CDD" id="cd08255">
    <property type="entry name" value="2-desacetyl-2-hydroxyethyl_bacteriochlorophyllide_like"/>
    <property type="match status" value="1"/>
</dbReference>
<reference evidence="6 7" key="1">
    <citation type="submission" date="2018-11" db="EMBL/GenBank/DDBJ databases">
        <title>Sequencing the genomes of 1000 actinobacteria strains.</title>
        <authorList>
            <person name="Klenk H.-P."/>
        </authorList>
    </citation>
    <scope>NUCLEOTIDE SEQUENCE [LARGE SCALE GENOMIC DNA]</scope>
    <source>
        <strain evidence="6 7">DSM 11294</strain>
    </source>
</reference>
<comment type="cofactor">
    <cofactor evidence="1">
        <name>Zn(2+)</name>
        <dbReference type="ChEBI" id="CHEBI:29105"/>
    </cofactor>
</comment>
<evidence type="ECO:0000256" key="3">
    <source>
        <dbReference type="ARBA" id="ARBA00022723"/>
    </source>
</evidence>
<dbReference type="EMBL" id="RKHK01000001">
    <property type="protein sequence ID" value="ROR73180.1"/>
    <property type="molecule type" value="Genomic_DNA"/>
</dbReference>
<dbReference type="AlphaFoldDB" id="A0A3N2BD47"/>
<dbReference type="PANTHER" id="PTHR43350:SF19">
    <property type="entry name" value="D-GULOSIDE 3-DEHYDROGENASE"/>
    <property type="match status" value="1"/>
</dbReference>
<evidence type="ECO:0000313" key="7">
    <source>
        <dbReference type="Proteomes" id="UP000280668"/>
    </source>
</evidence>